<evidence type="ECO:0000313" key="8">
    <source>
        <dbReference type="EMBL" id="KAC9657510.1"/>
    </source>
</evidence>
<evidence type="ECO:0000313" key="9">
    <source>
        <dbReference type="Proteomes" id="UP000326396"/>
    </source>
</evidence>
<reference evidence="8 9" key="1">
    <citation type="submission" date="2019-05" db="EMBL/GenBank/DDBJ databases">
        <title>Mikania micrantha, genome provides insights into the molecular mechanism of rapid growth.</title>
        <authorList>
            <person name="Liu B."/>
        </authorList>
    </citation>
    <scope>NUCLEOTIDE SEQUENCE [LARGE SCALE GENOMIC DNA]</scope>
    <source>
        <strain evidence="8">NLD-2019</strain>
        <tissue evidence="8">Leaf</tissue>
    </source>
</reference>
<dbReference type="InterPro" id="IPR005061">
    <property type="entry name" value="Ist1"/>
</dbReference>
<keyword evidence="5" id="KW-0812">Transmembrane</keyword>
<feature type="region of interest" description="Disordered" evidence="4">
    <location>
        <begin position="756"/>
        <end position="782"/>
    </location>
</feature>
<feature type="region of interest" description="Disordered" evidence="4">
    <location>
        <begin position="572"/>
        <end position="594"/>
    </location>
</feature>
<dbReference type="Gene3D" id="3.30.1520.10">
    <property type="entry name" value="Phox-like domain"/>
    <property type="match status" value="1"/>
</dbReference>
<dbReference type="InterPro" id="IPR003114">
    <property type="entry name" value="Phox_assoc"/>
</dbReference>
<feature type="compositionally biased region" description="Polar residues" evidence="4">
    <location>
        <begin position="1262"/>
        <end position="1274"/>
    </location>
</feature>
<dbReference type="GO" id="GO:0016020">
    <property type="term" value="C:membrane"/>
    <property type="evidence" value="ECO:0007669"/>
    <property type="project" value="UniProtKB-ARBA"/>
</dbReference>
<feature type="compositionally biased region" description="Polar residues" evidence="4">
    <location>
        <begin position="415"/>
        <end position="434"/>
    </location>
</feature>
<keyword evidence="9" id="KW-1185">Reference proteome</keyword>
<feature type="compositionally biased region" description="Polar residues" evidence="4">
    <location>
        <begin position="953"/>
        <end position="970"/>
    </location>
</feature>
<feature type="transmembrane region" description="Helical" evidence="5">
    <location>
        <begin position="33"/>
        <end position="48"/>
    </location>
</feature>
<comment type="similarity">
    <text evidence="2">Belongs to the IST1 family.</text>
</comment>
<dbReference type="GO" id="GO:0015031">
    <property type="term" value="P:protein transport"/>
    <property type="evidence" value="ECO:0007669"/>
    <property type="project" value="InterPro"/>
</dbReference>
<evidence type="ECO:0000256" key="1">
    <source>
        <dbReference type="ARBA" id="ARBA00004496"/>
    </source>
</evidence>
<evidence type="ECO:0000256" key="3">
    <source>
        <dbReference type="ARBA" id="ARBA00022490"/>
    </source>
</evidence>
<dbReference type="Gene3D" id="1.20.1260.60">
    <property type="entry name" value="Vacuolar protein sorting-associated protein Ist1"/>
    <property type="match status" value="1"/>
</dbReference>
<dbReference type="InterPro" id="IPR051837">
    <property type="entry name" value="SortingNexin/PXDomain-PKLike"/>
</dbReference>
<dbReference type="FunFam" id="1.20.1260.60:FF:000002">
    <property type="entry name" value="Vacuolar protein sorting-associated protein IST1"/>
    <property type="match status" value="1"/>
</dbReference>
<dbReference type="PROSITE" id="PS50195">
    <property type="entry name" value="PX"/>
    <property type="match status" value="1"/>
</dbReference>
<feature type="compositionally biased region" description="Low complexity" evidence="4">
    <location>
        <begin position="1342"/>
        <end position="1357"/>
    </location>
</feature>
<dbReference type="OrthoDB" id="120967at2759"/>
<dbReference type="PANTHER" id="PTHR22999">
    <property type="entry name" value="PX SERINE/THREONINE KINASE PXK"/>
    <property type="match status" value="1"/>
</dbReference>
<gene>
    <name evidence="8" type="ORF">E3N88_45449</name>
</gene>
<feature type="compositionally biased region" description="Basic residues" evidence="4">
    <location>
        <begin position="528"/>
        <end position="543"/>
    </location>
</feature>
<dbReference type="Pfam" id="PF03398">
    <property type="entry name" value="Ist1"/>
    <property type="match status" value="1"/>
</dbReference>
<feature type="region of interest" description="Disordered" evidence="4">
    <location>
        <begin position="1325"/>
        <end position="1365"/>
    </location>
</feature>
<evidence type="ECO:0000256" key="4">
    <source>
        <dbReference type="SAM" id="MobiDB-lite"/>
    </source>
</evidence>
<feature type="domain" description="PX" evidence="6">
    <location>
        <begin position="621"/>
        <end position="733"/>
    </location>
</feature>
<dbReference type="InterPro" id="IPR036871">
    <property type="entry name" value="PX_dom_sf"/>
</dbReference>
<feature type="region of interest" description="Disordered" evidence="4">
    <location>
        <begin position="412"/>
        <end position="507"/>
    </location>
</feature>
<keyword evidence="5" id="KW-0472">Membrane</keyword>
<dbReference type="PANTHER" id="PTHR22999:SF28">
    <property type="entry name" value="PHOX (PX) DOMAIN-CONTAINING PROTEIN"/>
    <property type="match status" value="1"/>
</dbReference>
<proteinExistence type="inferred from homology"/>
<comment type="caution">
    <text evidence="8">The sequence shown here is derived from an EMBL/GenBank/DDBJ whole genome shotgun (WGS) entry which is preliminary data.</text>
</comment>
<dbReference type="Proteomes" id="UP000326396">
    <property type="component" value="Unassembled WGS sequence"/>
</dbReference>
<keyword evidence="3" id="KW-0963">Cytoplasm</keyword>
<keyword evidence="5" id="KW-1133">Transmembrane helix</keyword>
<dbReference type="SUPFAM" id="SSF64268">
    <property type="entry name" value="PX domain"/>
    <property type="match status" value="1"/>
</dbReference>
<name>A0A5N6L9A5_9ASTR</name>
<dbReference type="Pfam" id="PF08628">
    <property type="entry name" value="Nexin_C"/>
    <property type="match status" value="1"/>
</dbReference>
<sequence length="1552" mass="175195">MLSDESSELRFCLIGFLQQVTTRDLIDEAKKRIVFLSMCVVGLSYLMSLTSTSVLMNLPAALLLIIALRYFALDYENRRKAALNSKSQSSDNVFSQKKSVLEPKFLSGKSDWRRKVNSPVVEDAIDQFTKHIVSEWVTDLWYSKITPDKQGPDELVLIINGVLGEFSSRMRNINLINLLTRDIIKLFCTHLELFRACQMKITKHQSLTIAQRDFQLKAVLNAENKLHPALFSARAEYKVLQHLMEGFISFTFRLEDRQCSLFRYIVREILACSVIRPVVNLANPRFINERIENVIISARKNNIEASTEEINSQSKSNESPKMSTQVSMSIDPSVKGVELAQLKKENSGNVLGSVTTTTTLHSKDPLLSIDTRKHLLGGEWSDKLDIISFRKTEALAPEDIENVWAKGRNYKTKENTNPFTEPSVPQNSSATSANLGHHSKPLTLHKPTYGPTKVDRNKSHPPLTTSDEEDKDDEESKCNTVFSSEDEDNSDITGINSPGTKVWDGKSNRNQSVAHIHHPLESYESLKMKKRGKHVSTGRKRSRVSSQKDVWQEIERKSFLLEDGLDVLGSIKGNSKSGDSSGDSEGGESLGRTNSGASTSFFPLISSSNAPKISPLDDSFLRLRCEVMGANIVKSGSKTFAVYPICVTDINNVSWSIKRRFRHFEELHRRLKEYPEYNLHLPPKHFLSPGLDVDVIQERCKLLDVYLQKLMQFPTISGCIEVWDFLSVDSQTYSFSNSISIIETLSVNSATTFREKSTDIGNGDRTVGDPLSSKRELSDAGIKSSSEIKHNYMNEGSKVSAKNVTVSLGKHAKPSEDSDGDPDIVVPNNITSTVKLGLSSRKSEDNILHASSGIIDDDDSVFPSEWVPPNLSIPILDLVDVVFQLQDGGWVRRKAFWVAKQVLQLGMADAFDDWLIAKIQLLRRGSIVASGIKRLEQILWPDGIFITKHPKRQQQNPSQRVARNSPNGQPSLPEYSPDDEVTLTQEELQEQEAQRRSKLVYELMIDKAPAAVVSLFGRKQYDQCAKDVYNFIQSSVCLKQFSLDLLELLLLSAFPEMDTVFQQLHDEKEKFGGLEHKSEIKVTLKRIEMIKRKRNAMLKFMRNDVADLLENCLHSNAYDRVEQLFADQNLSWCYEFVEESCLLIISQLSAMNKQMECPEECKEAIPTLMFAAARFADLPELRELRSLFSERYGNHLQHYVNKEFVKNMKAKVPTKEIKLQMMQEIAMEYGIEWDSKFLEQKLNKSPPFVQDWSQYGYARNNESYKTHNQNNPETKVQETEKMKPEVETGHTLKNGLSYNSRVQIENQEEKITGNVLPYKSRAEIEAQKKGKHDHGRRSPYWSSNTSTSSDTTTSPDDSASEDIPEGRKVYAFKSTGQTNKSTISNITISGGKDGDFQSDIPEGRRLNGLRSMGPPYIKQDSIKKTAGSSFKDFSKPVPRSMRVRRALKPRKDVSNGENHDLGNDYRDEVEKKVDKHLSLYSTKPSQSFVATRTGSLISEPVAATIVADERRGLLRAATYQPDSGLSQRGNVHPKLPDYDEFVARLAALRASS</sequence>
<evidence type="ECO:0008006" key="10">
    <source>
        <dbReference type="Google" id="ProtNLM"/>
    </source>
</evidence>
<dbReference type="SMART" id="SM00313">
    <property type="entry name" value="PXA"/>
    <property type="match status" value="1"/>
</dbReference>
<dbReference type="GO" id="GO:0035091">
    <property type="term" value="F:phosphatidylinositol binding"/>
    <property type="evidence" value="ECO:0007669"/>
    <property type="project" value="InterPro"/>
</dbReference>
<protein>
    <recommendedName>
        <fullName evidence="10">PX domain-containing protein</fullName>
    </recommendedName>
</protein>
<feature type="compositionally biased region" description="Basic and acidic residues" evidence="4">
    <location>
        <begin position="1275"/>
        <end position="1290"/>
    </location>
</feature>
<dbReference type="InterPro" id="IPR042277">
    <property type="entry name" value="IST1-like"/>
</dbReference>
<dbReference type="SMART" id="SM00312">
    <property type="entry name" value="PX"/>
    <property type="match status" value="1"/>
</dbReference>
<evidence type="ECO:0000256" key="5">
    <source>
        <dbReference type="SAM" id="Phobius"/>
    </source>
</evidence>
<feature type="domain" description="PXA" evidence="7">
    <location>
        <begin position="118"/>
        <end position="299"/>
    </location>
</feature>
<dbReference type="InterPro" id="IPR001683">
    <property type="entry name" value="PX_dom"/>
</dbReference>
<evidence type="ECO:0000259" key="6">
    <source>
        <dbReference type="PROSITE" id="PS50195"/>
    </source>
</evidence>
<dbReference type="InterPro" id="IPR013937">
    <property type="entry name" value="Sorting_nexin_C"/>
</dbReference>
<evidence type="ECO:0000256" key="2">
    <source>
        <dbReference type="ARBA" id="ARBA00005536"/>
    </source>
</evidence>
<dbReference type="EMBL" id="SZYD01002351">
    <property type="protein sequence ID" value="KAC9657510.1"/>
    <property type="molecule type" value="Genomic_DNA"/>
</dbReference>
<feature type="compositionally biased region" description="Acidic residues" evidence="4">
    <location>
        <begin position="466"/>
        <end position="475"/>
    </location>
</feature>
<feature type="region of interest" description="Disordered" evidence="4">
    <location>
        <begin position="307"/>
        <end position="326"/>
    </location>
</feature>
<accession>A0A5N6L9A5</accession>
<dbReference type="Pfam" id="PF00787">
    <property type="entry name" value="PX"/>
    <property type="match status" value="1"/>
</dbReference>
<feature type="region of interest" description="Disordered" evidence="4">
    <location>
        <begin position="528"/>
        <end position="548"/>
    </location>
</feature>
<dbReference type="GO" id="GO:0005768">
    <property type="term" value="C:endosome"/>
    <property type="evidence" value="ECO:0007669"/>
    <property type="project" value="UniProtKB-ARBA"/>
</dbReference>
<comment type="subcellular location">
    <subcellularLocation>
        <location evidence="1">Cytoplasm</location>
    </subcellularLocation>
</comment>
<dbReference type="PROSITE" id="PS51207">
    <property type="entry name" value="PXA"/>
    <property type="match status" value="1"/>
</dbReference>
<feature type="compositionally biased region" description="Low complexity" evidence="4">
    <location>
        <begin position="572"/>
        <end position="583"/>
    </location>
</feature>
<feature type="region of interest" description="Disordered" evidence="4">
    <location>
        <begin position="1262"/>
        <end position="1294"/>
    </location>
</feature>
<feature type="region of interest" description="Disordered" evidence="4">
    <location>
        <begin position="950"/>
        <end position="980"/>
    </location>
</feature>
<evidence type="ECO:0000259" key="7">
    <source>
        <dbReference type="PROSITE" id="PS51207"/>
    </source>
</evidence>
<organism evidence="8 9">
    <name type="scientific">Mikania micrantha</name>
    <name type="common">bitter vine</name>
    <dbReference type="NCBI Taxonomy" id="192012"/>
    <lineage>
        <taxon>Eukaryota</taxon>
        <taxon>Viridiplantae</taxon>
        <taxon>Streptophyta</taxon>
        <taxon>Embryophyta</taxon>
        <taxon>Tracheophyta</taxon>
        <taxon>Spermatophyta</taxon>
        <taxon>Magnoliopsida</taxon>
        <taxon>eudicotyledons</taxon>
        <taxon>Gunneridae</taxon>
        <taxon>Pentapetalae</taxon>
        <taxon>asterids</taxon>
        <taxon>campanulids</taxon>
        <taxon>Asterales</taxon>
        <taxon>Asteraceae</taxon>
        <taxon>Asteroideae</taxon>
        <taxon>Heliantheae alliance</taxon>
        <taxon>Eupatorieae</taxon>
        <taxon>Mikania</taxon>
    </lineage>
</organism>
<dbReference type="Pfam" id="PF02194">
    <property type="entry name" value="PXA"/>
    <property type="match status" value="1"/>
</dbReference>